<keyword evidence="4" id="KW-0539">Nucleus</keyword>
<dbReference type="InterPro" id="IPR058669">
    <property type="entry name" value="TPR_IPO7/11-like"/>
</dbReference>
<dbReference type="EMBL" id="JAEPRD010000046">
    <property type="protein sequence ID" value="KAG2204104.1"/>
    <property type="molecule type" value="Genomic_DNA"/>
</dbReference>
<keyword evidence="3" id="KW-0813">Transport</keyword>
<evidence type="ECO:0000256" key="2">
    <source>
        <dbReference type="ARBA" id="ARBA00007991"/>
    </source>
</evidence>
<comment type="caution">
    <text evidence="6">The sequence shown here is derived from an EMBL/GenBank/DDBJ whole genome shotgun (WGS) entry which is preliminary data.</text>
</comment>
<dbReference type="AlphaFoldDB" id="A0A8H7R3Z8"/>
<dbReference type="InterPro" id="IPR016024">
    <property type="entry name" value="ARM-type_fold"/>
</dbReference>
<dbReference type="SMART" id="SM00913">
    <property type="entry name" value="IBN_N"/>
    <property type="match status" value="1"/>
</dbReference>
<organism evidence="6 7">
    <name type="scientific">Mucor saturninus</name>
    <dbReference type="NCBI Taxonomy" id="64648"/>
    <lineage>
        <taxon>Eukaryota</taxon>
        <taxon>Fungi</taxon>
        <taxon>Fungi incertae sedis</taxon>
        <taxon>Mucoromycota</taxon>
        <taxon>Mucoromycotina</taxon>
        <taxon>Mucoromycetes</taxon>
        <taxon>Mucorales</taxon>
        <taxon>Mucorineae</taxon>
        <taxon>Mucoraceae</taxon>
        <taxon>Mucor</taxon>
    </lineage>
</organism>
<evidence type="ECO:0000256" key="4">
    <source>
        <dbReference type="ARBA" id="ARBA00023242"/>
    </source>
</evidence>
<dbReference type="PANTHER" id="PTHR10997:SF7">
    <property type="entry name" value="IMPORTIN-11"/>
    <property type="match status" value="1"/>
</dbReference>
<dbReference type="PANTHER" id="PTHR10997">
    <property type="entry name" value="IMPORTIN-7, 8, 11"/>
    <property type="match status" value="1"/>
</dbReference>
<protein>
    <recommendedName>
        <fullName evidence="5">Importin N-terminal domain-containing protein</fullName>
    </recommendedName>
</protein>
<name>A0A8H7R3Z8_9FUNG</name>
<evidence type="ECO:0000256" key="1">
    <source>
        <dbReference type="ARBA" id="ARBA00004123"/>
    </source>
</evidence>
<reference evidence="6" key="1">
    <citation type="submission" date="2020-12" db="EMBL/GenBank/DDBJ databases">
        <title>Metabolic potential, ecology and presence of endohyphal bacteria is reflected in genomic diversity of Mucoromycotina.</title>
        <authorList>
            <person name="Muszewska A."/>
            <person name="Okrasinska A."/>
            <person name="Steczkiewicz K."/>
            <person name="Drgas O."/>
            <person name="Orlowska M."/>
            <person name="Perlinska-Lenart U."/>
            <person name="Aleksandrzak-Piekarczyk T."/>
            <person name="Szatraj K."/>
            <person name="Zielenkiewicz U."/>
            <person name="Pilsyk S."/>
            <person name="Malc E."/>
            <person name="Mieczkowski P."/>
            <person name="Kruszewska J.S."/>
            <person name="Biernat P."/>
            <person name="Pawlowska J."/>
        </authorList>
    </citation>
    <scope>NUCLEOTIDE SEQUENCE</scope>
    <source>
        <strain evidence="6">WA0000017839</strain>
    </source>
</reference>
<dbReference type="PROSITE" id="PS50166">
    <property type="entry name" value="IMPORTIN_B_NT"/>
    <property type="match status" value="1"/>
</dbReference>
<evidence type="ECO:0000313" key="7">
    <source>
        <dbReference type="Proteomes" id="UP000603453"/>
    </source>
</evidence>
<feature type="domain" description="Importin N-terminal" evidence="5">
    <location>
        <begin position="26"/>
        <end position="98"/>
    </location>
</feature>
<proteinExistence type="inferred from homology"/>
<dbReference type="Pfam" id="PF25758">
    <property type="entry name" value="TPR_IPO11"/>
    <property type="match status" value="1"/>
</dbReference>
<dbReference type="OrthoDB" id="361693at2759"/>
<dbReference type="SUPFAM" id="SSF48371">
    <property type="entry name" value="ARM repeat"/>
    <property type="match status" value="1"/>
</dbReference>
<sequence>MSEAKIQLLGVLGEATSQDYQRMKAAEDMLKQWENAPSFFATLQDIFYDRSVDHDIRFLSGIYLKNGIDRFWRRTAKNPISPEEKMVIRQRLLQFLDEPSRKLTAQNAVIVSRIARIDYPRDWPDLLSNLILSMETNTSTDQDHTRLIHHRVLETLSEVLTELSTRLLSSSRKQFAEIAPTIFQSVAQIYLPYVERTISKISSSGQFNASEDSLLMELEIVATCVKCLKVLMVNGIRDVHKYNETRTFIEVSRKHLEQYVNCRFALIQLNYNGKIKQDLETTIEEYGTLYLALQKTHPVSAALCPAWLDMVRFYWQHIMTEGHRIVDQTSDANPSFLLQGMLLIKDTIKNSSYNAGQLGADLLSVTDGEKELALEAGRLIHQQFLTPDFVNVCAETLVSQYMLLTPADFSKWEEDPEGWAISLDSENWEFELRPCAEMTFMNLLSQYRDQLVPIMLNLVERVANVTDHQSLLFKDAVYDAIGLGVNSLYGRLDFEPFVMNRLVVELQNKDPNFKILRRRIAWMLGKWVTEGISADCRQVIYEILLELMSEEEDLVVRLTAAHGLKQAVDDWDFDIDIVLPYLGRAMSLLLNLLNEVEESDTTMKLISYLTAIMDRTSINMIPYAAQIIQLLTPLWGPNTEPLLQSSLVVTFTKITSILNEQSVQLHNILIPIVRYCIDRNNEAHIYLLEDSLDLWWSLLQSTPSSSAELMSLLPVALELLDYDTENLRKVLKIIDSYILLDPQSTLQSPHTAVLFSKLASKIGNCREQAASYITHTVDLALQGVPLQVYGETLVQSGLLSNVLSVLLQDQMYGYAIMNYMNLFSRLSIYDANFVIHVIQLTGQQQQIPGDFFGDIMDKWLDKFDNVSQARARKLACIGYTNLILTGNTTVLNRLPNLMAIWSDVGPEMKDSDGSDETDMEGDIYEIDQSAEKIRKSELSHNDPVYTIDLISLIRQALNEPSISVLLNQIDATLLDQVKQLLQS</sequence>
<dbReference type="GO" id="GO:0006606">
    <property type="term" value="P:protein import into nucleus"/>
    <property type="evidence" value="ECO:0007669"/>
    <property type="project" value="TreeGrafter"/>
</dbReference>
<keyword evidence="7" id="KW-1185">Reference proteome</keyword>
<dbReference type="InterPro" id="IPR001494">
    <property type="entry name" value="Importin-beta_N"/>
</dbReference>
<accession>A0A8H7R3Z8</accession>
<evidence type="ECO:0000256" key="3">
    <source>
        <dbReference type="ARBA" id="ARBA00022448"/>
    </source>
</evidence>
<comment type="subcellular location">
    <subcellularLocation>
        <location evidence="1">Nucleus</location>
    </subcellularLocation>
</comment>
<dbReference type="Pfam" id="PF03810">
    <property type="entry name" value="IBN_N"/>
    <property type="match status" value="1"/>
</dbReference>
<dbReference type="Gene3D" id="1.25.10.10">
    <property type="entry name" value="Leucine-rich Repeat Variant"/>
    <property type="match status" value="1"/>
</dbReference>
<evidence type="ECO:0000313" key="6">
    <source>
        <dbReference type="EMBL" id="KAG2204104.1"/>
    </source>
</evidence>
<gene>
    <name evidence="6" type="ORF">INT47_011587</name>
</gene>
<dbReference type="GO" id="GO:0005829">
    <property type="term" value="C:cytosol"/>
    <property type="evidence" value="ECO:0007669"/>
    <property type="project" value="TreeGrafter"/>
</dbReference>
<evidence type="ECO:0000259" key="5">
    <source>
        <dbReference type="PROSITE" id="PS50166"/>
    </source>
</evidence>
<dbReference type="InterPro" id="IPR011989">
    <property type="entry name" value="ARM-like"/>
</dbReference>
<dbReference type="GO" id="GO:0005635">
    <property type="term" value="C:nuclear envelope"/>
    <property type="evidence" value="ECO:0007669"/>
    <property type="project" value="TreeGrafter"/>
</dbReference>
<comment type="similarity">
    <text evidence="2">Belongs to the importin beta family.</text>
</comment>
<dbReference type="GO" id="GO:0031267">
    <property type="term" value="F:small GTPase binding"/>
    <property type="evidence" value="ECO:0007669"/>
    <property type="project" value="InterPro"/>
</dbReference>
<dbReference type="Proteomes" id="UP000603453">
    <property type="component" value="Unassembled WGS sequence"/>
</dbReference>